<keyword evidence="1" id="KW-1185">Reference proteome</keyword>
<dbReference type="WBParaSite" id="nRc.2.0.1.t23632-RA">
    <property type="protein sequence ID" value="nRc.2.0.1.t23632-RA"/>
    <property type="gene ID" value="nRc.2.0.1.g23632"/>
</dbReference>
<proteinExistence type="predicted"/>
<evidence type="ECO:0000313" key="1">
    <source>
        <dbReference type="Proteomes" id="UP000887565"/>
    </source>
</evidence>
<sequence length="66" mass="7576">RIYTTRQGHGSRDQSNFRARDVQPIIFKHGLIGHGCRDRSCAVKYKCGLRITDLKAAYRENAKEDP</sequence>
<dbReference type="AlphaFoldDB" id="A0A915JBU4"/>
<name>A0A915JBU4_ROMCU</name>
<dbReference type="Proteomes" id="UP000887565">
    <property type="component" value="Unplaced"/>
</dbReference>
<evidence type="ECO:0000313" key="2">
    <source>
        <dbReference type="WBParaSite" id="nRc.2.0.1.t23632-RA"/>
    </source>
</evidence>
<protein>
    <submittedName>
        <fullName evidence="2">40S ribosomal protein S29</fullName>
    </submittedName>
</protein>
<organism evidence="1 2">
    <name type="scientific">Romanomermis culicivorax</name>
    <name type="common">Nematode worm</name>
    <dbReference type="NCBI Taxonomy" id="13658"/>
    <lineage>
        <taxon>Eukaryota</taxon>
        <taxon>Metazoa</taxon>
        <taxon>Ecdysozoa</taxon>
        <taxon>Nematoda</taxon>
        <taxon>Enoplea</taxon>
        <taxon>Dorylaimia</taxon>
        <taxon>Mermithida</taxon>
        <taxon>Mermithoidea</taxon>
        <taxon>Mermithidae</taxon>
        <taxon>Romanomermis</taxon>
    </lineage>
</organism>
<reference evidence="2" key="1">
    <citation type="submission" date="2022-11" db="UniProtKB">
        <authorList>
            <consortium name="WormBaseParasite"/>
        </authorList>
    </citation>
    <scope>IDENTIFICATION</scope>
</reference>
<accession>A0A915JBU4</accession>